<reference evidence="1 2" key="1">
    <citation type="submission" date="2018-06" db="EMBL/GenBank/DDBJ databases">
        <authorList>
            <consortium name="Pathogen Informatics"/>
            <person name="Doyle S."/>
        </authorList>
    </citation>
    <scope>NUCLEOTIDE SEQUENCE [LARGE SCALE GENOMIC DNA]</scope>
    <source>
        <strain evidence="1 2">NCTC11224</strain>
    </source>
</reference>
<sequence length="53" mass="6713">MSFKYIDRIYELLKTIETEECENIKKAVDMLYECVKKQIYHLHFWRKSCRYFK</sequence>
<evidence type="ECO:0000313" key="2">
    <source>
        <dbReference type="Proteomes" id="UP000251853"/>
    </source>
</evidence>
<evidence type="ECO:0000313" key="1">
    <source>
        <dbReference type="EMBL" id="SQB14819.1"/>
    </source>
</evidence>
<keyword evidence="2" id="KW-1185">Reference proteome</keyword>
<dbReference type="Proteomes" id="UP000251853">
    <property type="component" value="Unassembled WGS sequence"/>
</dbReference>
<dbReference type="EMBL" id="UAVW01000016">
    <property type="protein sequence ID" value="SQB14819.1"/>
    <property type="molecule type" value="Genomic_DNA"/>
</dbReference>
<gene>
    <name evidence="1" type="ORF">NCTC11224_03873</name>
</gene>
<accession>A0A2X2WMN0</accession>
<organism evidence="1 2">
    <name type="scientific">Enterocloster clostridioformis</name>
    <dbReference type="NCBI Taxonomy" id="1531"/>
    <lineage>
        <taxon>Bacteria</taxon>
        <taxon>Bacillati</taxon>
        <taxon>Bacillota</taxon>
        <taxon>Clostridia</taxon>
        <taxon>Lachnospirales</taxon>
        <taxon>Lachnospiraceae</taxon>
        <taxon>Enterocloster</taxon>
    </lineage>
</organism>
<name>A0A2X2WMN0_9FIRM</name>
<proteinExistence type="predicted"/>
<dbReference type="AlphaFoldDB" id="A0A2X2WMN0"/>
<dbReference type="RefSeq" id="WP_242997725.1">
    <property type="nucleotide sequence ID" value="NZ_UAVW01000016.1"/>
</dbReference>
<protein>
    <submittedName>
        <fullName evidence="1">Uncharacterized protein</fullName>
    </submittedName>
</protein>